<dbReference type="AlphaFoldDB" id="T0L5C3"/>
<organism evidence="2 3">
    <name type="scientific">Colletotrichum gloeosporioides (strain Cg-14)</name>
    <name type="common">Anthracnose fungus</name>
    <name type="synonym">Glomerella cingulata</name>
    <dbReference type="NCBI Taxonomy" id="1237896"/>
    <lineage>
        <taxon>Eukaryota</taxon>
        <taxon>Fungi</taxon>
        <taxon>Dikarya</taxon>
        <taxon>Ascomycota</taxon>
        <taxon>Pezizomycotina</taxon>
        <taxon>Sordariomycetes</taxon>
        <taxon>Hypocreomycetidae</taxon>
        <taxon>Glomerellales</taxon>
        <taxon>Glomerellaceae</taxon>
        <taxon>Colletotrichum</taxon>
        <taxon>Colletotrichum gloeosporioides species complex</taxon>
    </lineage>
</organism>
<gene>
    <name evidence="2" type="ORF">CGLO_14170</name>
</gene>
<proteinExistence type="predicted"/>
<sequence length="33" mass="3694">MFQNQAAHQAQIDKARAAGKSLKKKVLARPFIK</sequence>
<evidence type="ECO:0000313" key="2">
    <source>
        <dbReference type="EMBL" id="EQB46761.1"/>
    </source>
</evidence>
<accession>T0L5C3</accession>
<comment type="caution">
    <text evidence="2">The sequence shown here is derived from an EMBL/GenBank/DDBJ whole genome shotgun (WGS) entry which is preliminary data.</text>
</comment>
<protein>
    <submittedName>
        <fullName evidence="2">Uncharacterized protein</fullName>
    </submittedName>
</protein>
<feature type="compositionally biased region" description="Basic residues" evidence="1">
    <location>
        <begin position="21"/>
        <end position="33"/>
    </location>
</feature>
<name>T0L5C3_COLGC</name>
<reference evidence="3" key="1">
    <citation type="journal article" date="2013" name="Mol. Plant Microbe Interact.">
        <title>Global aspects of pacC regulation of pathogenicity genes in Colletotrichum gloeosporioides as revealed by transcriptome analysis.</title>
        <authorList>
            <person name="Alkan N."/>
            <person name="Meng X."/>
            <person name="Friedlander G."/>
            <person name="Reuveni E."/>
            <person name="Sukno S."/>
            <person name="Sherman A."/>
            <person name="Thon M."/>
            <person name="Fluhr R."/>
            <person name="Prusky D."/>
        </authorList>
    </citation>
    <scope>NUCLEOTIDE SEQUENCE [LARGE SCALE GENOMIC DNA]</scope>
    <source>
        <strain evidence="3">Cg-14</strain>
    </source>
</reference>
<evidence type="ECO:0000256" key="1">
    <source>
        <dbReference type="SAM" id="MobiDB-lite"/>
    </source>
</evidence>
<dbReference type="Proteomes" id="UP000015530">
    <property type="component" value="Unassembled WGS sequence"/>
</dbReference>
<feature type="region of interest" description="Disordered" evidence="1">
    <location>
        <begin position="1"/>
        <end position="33"/>
    </location>
</feature>
<dbReference type="HOGENOM" id="CLU_3384712_0_0_1"/>
<evidence type="ECO:0000313" key="3">
    <source>
        <dbReference type="Proteomes" id="UP000015530"/>
    </source>
</evidence>
<dbReference type="EMBL" id="AMYD01003275">
    <property type="protein sequence ID" value="EQB46761.1"/>
    <property type="molecule type" value="Genomic_DNA"/>
</dbReference>